<dbReference type="KEGG" id="vg:26622962"/>
<gene>
    <name evidence="1" type="ORF">Pm5461_119</name>
</gene>
<keyword evidence="2" id="KW-1185">Reference proteome</keyword>
<protein>
    <submittedName>
        <fullName evidence="1">Uncharacterized protein</fullName>
    </submittedName>
</protein>
<accession>A0A0G2SS77</accession>
<evidence type="ECO:0000313" key="2">
    <source>
        <dbReference type="Proteomes" id="UP000202749"/>
    </source>
</evidence>
<reference evidence="1 2" key="1">
    <citation type="submission" date="2015-03" db="EMBL/GenBank/DDBJ databases">
        <authorList>
            <person name="Melo L.D.R."/>
            <person name="Veiga P."/>
            <person name="Cerca N."/>
            <person name="Kropinski A.M."/>
            <person name="Azeredo J."/>
            <person name="Almeida C."/>
            <person name="Sillankorva S."/>
        </authorList>
    </citation>
    <scope>NUCLEOTIDE SEQUENCE [LARGE SCALE GENOMIC DNA]</scope>
</reference>
<sequence length="90" mass="10836">MINFIENLSKYDIEYTDFYNSVHDSIFELFDIELENNVALLNELFNMIPRDLLIDAMKWHISDTEVRDNIYLELKENESTVLDIINKYRV</sequence>
<organism evidence="1 2">
    <name type="scientific">Proteus phage vB_PmiM_Pm5461</name>
    <dbReference type="NCBI Taxonomy" id="1636250"/>
    <lineage>
        <taxon>Viruses</taxon>
        <taxon>Duplodnaviria</taxon>
        <taxon>Heunggongvirae</taxon>
        <taxon>Uroviricota</taxon>
        <taxon>Caudoviricetes</taxon>
        <taxon>Pantevenvirales</taxon>
        <taxon>Straboviridae</taxon>
        <taxon>Bragavirus</taxon>
        <taxon>Bragavirus pm5461</taxon>
    </lineage>
</organism>
<dbReference type="RefSeq" id="YP_009195540.1">
    <property type="nucleotide sequence ID" value="NC_028762.1"/>
</dbReference>
<dbReference type="GeneID" id="26622962"/>
<name>A0A0G2SS77_9CAUD</name>
<dbReference type="EMBL" id="KP890823">
    <property type="protein sequence ID" value="AKA61984.1"/>
    <property type="molecule type" value="Genomic_DNA"/>
</dbReference>
<evidence type="ECO:0000313" key="1">
    <source>
        <dbReference type="EMBL" id="AKA61984.1"/>
    </source>
</evidence>
<proteinExistence type="predicted"/>
<dbReference type="Proteomes" id="UP000202749">
    <property type="component" value="Segment"/>
</dbReference>